<keyword evidence="8" id="KW-1185">Reference proteome</keyword>
<evidence type="ECO:0000313" key="7">
    <source>
        <dbReference type="EMBL" id="CAI0423958.1"/>
    </source>
</evidence>
<dbReference type="PANTHER" id="PTHR47976:SF120">
    <property type="entry name" value="G-TYPE LECTIN S-RECEPTOR-LIKE SERINE_THREONINE-PROTEIN KINASE SD2-5"/>
    <property type="match status" value="1"/>
</dbReference>
<feature type="chain" id="PRO_5043807404" description="Bulb-type lectin domain-containing protein" evidence="5">
    <location>
        <begin position="25"/>
        <end position="503"/>
    </location>
</feature>
<evidence type="ECO:0000256" key="5">
    <source>
        <dbReference type="SAM" id="SignalP"/>
    </source>
</evidence>
<evidence type="ECO:0000256" key="4">
    <source>
        <dbReference type="SAM" id="Phobius"/>
    </source>
</evidence>
<evidence type="ECO:0000256" key="1">
    <source>
        <dbReference type="ARBA" id="ARBA00022729"/>
    </source>
</evidence>
<name>A0AAV0KSX6_9ROSI</name>
<evidence type="ECO:0000259" key="6">
    <source>
        <dbReference type="PROSITE" id="PS50927"/>
    </source>
</evidence>
<keyword evidence="4" id="KW-1133">Transmembrane helix</keyword>
<dbReference type="EMBL" id="CAMGYJ010000005">
    <property type="protein sequence ID" value="CAI0423958.1"/>
    <property type="molecule type" value="Genomic_DNA"/>
</dbReference>
<keyword evidence="4" id="KW-0472">Membrane</keyword>
<reference evidence="7" key="1">
    <citation type="submission" date="2022-08" db="EMBL/GenBank/DDBJ databases">
        <authorList>
            <person name="Gutierrez-Valencia J."/>
        </authorList>
    </citation>
    <scope>NUCLEOTIDE SEQUENCE</scope>
</reference>
<feature type="domain" description="Bulb-type lectin" evidence="6">
    <location>
        <begin position="47"/>
        <end position="159"/>
    </location>
</feature>
<dbReference type="Pfam" id="PF01453">
    <property type="entry name" value="B_lectin"/>
    <property type="match status" value="1"/>
</dbReference>
<evidence type="ECO:0000256" key="2">
    <source>
        <dbReference type="ARBA" id="ARBA00023157"/>
    </source>
</evidence>
<evidence type="ECO:0000313" key="8">
    <source>
        <dbReference type="Proteomes" id="UP001154282"/>
    </source>
</evidence>
<proteinExistence type="predicted"/>
<comment type="caution">
    <text evidence="7">The sequence shown here is derived from an EMBL/GenBank/DDBJ whole genome shotgun (WGS) entry which is preliminary data.</text>
</comment>
<dbReference type="SMART" id="SM00108">
    <property type="entry name" value="B_lectin"/>
    <property type="match status" value="1"/>
</dbReference>
<dbReference type="PANTHER" id="PTHR47976">
    <property type="entry name" value="G-TYPE LECTIN S-RECEPTOR-LIKE SERINE/THREONINE-PROTEIN KINASE SD2-5"/>
    <property type="match status" value="1"/>
</dbReference>
<feature type="signal peptide" evidence="5">
    <location>
        <begin position="1"/>
        <end position="24"/>
    </location>
</feature>
<dbReference type="AlphaFoldDB" id="A0AAV0KSX6"/>
<gene>
    <name evidence="7" type="ORF">LITE_LOCUS19727</name>
</gene>
<keyword evidence="3" id="KW-0325">Glycoprotein</keyword>
<dbReference type="InterPro" id="IPR051343">
    <property type="entry name" value="G-type_lectin_kinases/EP1-like"/>
</dbReference>
<dbReference type="InterPro" id="IPR001480">
    <property type="entry name" value="Bulb-type_lectin_dom"/>
</dbReference>
<sequence>MKELCTIMIPSFLALLSVLRNGYCKSDITVGYKLPLAIPEDYDPGFIGRAVLMETDQPEPSFKVLLSVEPILGRYSCSLEIFLGDVKVWNSGHYSPFFTTDECVGELTKDGDLQLKGSNGRLGWRSGTSAQGVERLVILKTGNLVLVDASDRVKWQSFNFPTDVMLWGQRLNVATRLTSFPSASATAAGPNSTAFYYTFEIHRNRIALHLISGKLNYTYWEFKPSMNRNVTFIKLATRALEVYNDLNQKIAQIGSNRIEPLRFLSIGNRTGNLGLYFYSPEQRKFSAAFQSLKTTCDLPAACKPYGICTSAGSCSCIHLAGRDPGSCGGEKADFEGGGGGFCGGAGEEEVEMVELSDVTTVLSGAPGKTNVSKEGCARTCLEDCNCVAALHSASSGGGGGGGGGGVIGGCYVYGVAMGVKQVAAAEKGLMTYMVKVKKGGYGSGRGKSGLKRWVLVVVGVVDGFVLLGIVGGVGYYYLVRRRRKNRAAATAAGAGAPATDTNR</sequence>
<keyword evidence="2" id="KW-1015">Disulfide bond</keyword>
<dbReference type="SUPFAM" id="SSF51110">
    <property type="entry name" value="alpha-D-mannose-specific plant lectins"/>
    <property type="match status" value="1"/>
</dbReference>
<dbReference type="Gene3D" id="2.90.10.10">
    <property type="entry name" value="Bulb-type lectin domain"/>
    <property type="match status" value="1"/>
</dbReference>
<organism evidence="7 8">
    <name type="scientific">Linum tenue</name>
    <dbReference type="NCBI Taxonomy" id="586396"/>
    <lineage>
        <taxon>Eukaryota</taxon>
        <taxon>Viridiplantae</taxon>
        <taxon>Streptophyta</taxon>
        <taxon>Embryophyta</taxon>
        <taxon>Tracheophyta</taxon>
        <taxon>Spermatophyta</taxon>
        <taxon>Magnoliopsida</taxon>
        <taxon>eudicotyledons</taxon>
        <taxon>Gunneridae</taxon>
        <taxon>Pentapetalae</taxon>
        <taxon>rosids</taxon>
        <taxon>fabids</taxon>
        <taxon>Malpighiales</taxon>
        <taxon>Linaceae</taxon>
        <taxon>Linum</taxon>
    </lineage>
</organism>
<dbReference type="PROSITE" id="PS50927">
    <property type="entry name" value="BULB_LECTIN"/>
    <property type="match status" value="1"/>
</dbReference>
<evidence type="ECO:0000256" key="3">
    <source>
        <dbReference type="ARBA" id="ARBA00023180"/>
    </source>
</evidence>
<keyword evidence="1 5" id="KW-0732">Signal</keyword>
<accession>A0AAV0KSX6</accession>
<keyword evidence="4" id="KW-0812">Transmembrane</keyword>
<feature type="transmembrane region" description="Helical" evidence="4">
    <location>
        <begin position="453"/>
        <end position="478"/>
    </location>
</feature>
<protein>
    <recommendedName>
        <fullName evidence="6">Bulb-type lectin domain-containing protein</fullName>
    </recommendedName>
</protein>
<dbReference type="Proteomes" id="UP001154282">
    <property type="component" value="Unassembled WGS sequence"/>
</dbReference>
<dbReference type="InterPro" id="IPR036426">
    <property type="entry name" value="Bulb-type_lectin_dom_sf"/>
</dbReference>